<reference evidence="2" key="1">
    <citation type="journal article" date="2023" name="Nat. Commun.">
        <title>Diploid and tetraploid genomes of Acorus and the evolution of monocots.</title>
        <authorList>
            <person name="Ma L."/>
            <person name="Liu K.W."/>
            <person name="Li Z."/>
            <person name="Hsiao Y.Y."/>
            <person name="Qi Y."/>
            <person name="Fu T."/>
            <person name="Tang G.D."/>
            <person name="Zhang D."/>
            <person name="Sun W.H."/>
            <person name="Liu D.K."/>
            <person name="Li Y."/>
            <person name="Chen G.Z."/>
            <person name="Liu X.D."/>
            <person name="Liao X.Y."/>
            <person name="Jiang Y.T."/>
            <person name="Yu X."/>
            <person name="Hao Y."/>
            <person name="Huang J."/>
            <person name="Zhao X.W."/>
            <person name="Ke S."/>
            <person name="Chen Y.Y."/>
            <person name="Wu W.L."/>
            <person name="Hsu J.L."/>
            <person name="Lin Y.F."/>
            <person name="Huang M.D."/>
            <person name="Li C.Y."/>
            <person name="Huang L."/>
            <person name="Wang Z.W."/>
            <person name="Zhao X."/>
            <person name="Zhong W.Y."/>
            <person name="Peng D.H."/>
            <person name="Ahmad S."/>
            <person name="Lan S."/>
            <person name="Zhang J.S."/>
            <person name="Tsai W.C."/>
            <person name="Van de Peer Y."/>
            <person name="Liu Z.J."/>
        </authorList>
    </citation>
    <scope>NUCLEOTIDE SEQUENCE</scope>
    <source>
        <strain evidence="2">CP</strain>
    </source>
</reference>
<gene>
    <name evidence="2" type="ORF">QJS10_CPB15g00319</name>
</gene>
<comment type="caution">
    <text evidence="2">The sequence shown here is derived from an EMBL/GenBank/DDBJ whole genome shotgun (WGS) entry which is preliminary data.</text>
</comment>
<evidence type="ECO:0000313" key="2">
    <source>
        <dbReference type="EMBL" id="KAK1296622.1"/>
    </source>
</evidence>
<reference evidence="2" key="2">
    <citation type="submission" date="2023-06" db="EMBL/GenBank/DDBJ databases">
        <authorList>
            <person name="Ma L."/>
            <person name="Liu K.-W."/>
            <person name="Li Z."/>
            <person name="Hsiao Y.-Y."/>
            <person name="Qi Y."/>
            <person name="Fu T."/>
            <person name="Tang G."/>
            <person name="Zhang D."/>
            <person name="Sun W.-H."/>
            <person name="Liu D.-K."/>
            <person name="Li Y."/>
            <person name="Chen G.-Z."/>
            <person name="Liu X.-D."/>
            <person name="Liao X.-Y."/>
            <person name="Jiang Y.-T."/>
            <person name="Yu X."/>
            <person name="Hao Y."/>
            <person name="Huang J."/>
            <person name="Zhao X.-W."/>
            <person name="Ke S."/>
            <person name="Chen Y.-Y."/>
            <person name="Wu W.-L."/>
            <person name="Hsu J.-L."/>
            <person name="Lin Y.-F."/>
            <person name="Huang M.-D."/>
            <person name="Li C.-Y."/>
            <person name="Huang L."/>
            <person name="Wang Z.-W."/>
            <person name="Zhao X."/>
            <person name="Zhong W.-Y."/>
            <person name="Peng D.-H."/>
            <person name="Ahmad S."/>
            <person name="Lan S."/>
            <person name="Zhang J.-S."/>
            <person name="Tsai W.-C."/>
            <person name="Van De Peer Y."/>
            <person name="Liu Z.-J."/>
        </authorList>
    </citation>
    <scope>NUCLEOTIDE SEQUENCE</scope>
    <source>
        <strain evidence="2">CP</strain>
        <tissue evidence="2">Leaves</tissue>
    </source>
</reference>
<organism evidence="2 3">
    <name type="scientific">Acorus calamus</name>
    <name type="common">Sweet flag</name>
    <dbReference type="NCBI Taxonomy" id="4465"/>
    <lineage>
        <taxon>Eukaryota</taxon>
        <taxon>Viridiplantae</taxon>
        <taxon>Streptophyta</taxon>
        <taxon>Embryophyta</taxon>
        <taxon>Tracheophyta</taxon>
        <taxon>Spermatophyta</taxon>
        <taxon>Magnoliopsida</taxon>
        <taxon>Liliopsida</taxon>
        <taxon>Acoraceae</taxon>
        <taxon>Acorus</taxon>
    </lineage>
</organism>
<dbReference type="PANTHER" id="PTHR45648">
    <property type="entry name" value="GDSL LIPASE/ACYLHYDROLASE FAMILY PROTEIN (AFU_ORTHOLOGUE AFUA_4G14700)"/>
    <property type="match status" value="1"/>
</dbReference>
<evidence type="ECO:0000313" key="3">
    <source>
        <dbReference type="Proteomes" id="UP001180020"/>
    </source>
</evidence>
<keyword evidence="3" id="KW-1185">Reference proteome</keyword>
<dbReference type="PANTHER" id="PTHR45648:SF180">
    <property type="entry name" value="OS04G0561800 PROTEIN"/>
    <property type="match status" value="1"/>
</dbReference>
<dbReference type="EMBL" id="JAUJYO010000015">
    <property type="protein sequence ID" value="KAK1296622.1"/>
    <property type="molecule type" value="Genomic_DNA"/>
</dbReference>
<protein>
    <submittedName>
        <fullName evidence="2">GDSL esterase/lipase</fullName>
    </submittedName>
</protein>
<sequence>MLEVLRELQSTLPGMKYSLGNGYEMVADIIKNPGPFKMKEVKEACCGLGKYNGKTFCIGPSAKLCPKRDEYLFWDWYHPTQKASRIAAATLYEGLTKYVTPINFKQLAED</sequence>
<proteinExistence type="predicted"/>
<accession>A0AAV9D5Y4</accession>
<dbReference type="InterPro" id="IPR036514">
    <property type="entry name" value="SGNH_hydro_sf"/>
</dbReference>
<dbReference type="GO" id="GO:0016787">
    <property type="term" value="F:hydrolase activity"/>
    <property type="evidence" value="ECO:0007669"/>
    <property type="project" value="UniProtKB-KW"/>
</dbReference>
<evidence type="ECO:0000256" key="1">
    <source>
        <dbReference type="ARBA" id="ARBA00022801"/>
    </source>
</evidence>
<dbReference type="Proteomes" id="UP001180020">
    <property type="component" value="Unassembled WGS sequence"/>
</dbReference>
<dbReference type="Gene3D" id="3.40.50.1110">
    <property type="entry name" value="SGNH hydrolase"/>
    <property type="match status" value="1"/>
</dbReference>
<name>A0AAV9D5Y4_ACOCL</name>
<dbReference type="InterPro" id="IPR051058">
    <property type="entry name" value="GDSL_Est/Lipase"/>
</dbReference>
<dbReference type="AlphaFoldDB" id="A0AAV9D5Y4"/>
<keyword evidence="1" id="KW-0378">Hydrolase</keyword>